<dbReference type="RefSeq" id="WP_238468512.1">
    <property type="nucleotide sequence ID" value="NZ_JAKLJA010000062.1"/>
</dbReference>
<keyword evidence="3" id="KW-1185">Reference proteome</keyword>
<evidence type="ECO:0000313" key="3">
    <source>
        <dbReference type="Proteomes" id="UP001139308"/>
    </source>
</evidence>
<dbReference type="EMBL" id="JAKLJA010000062">
    <property type="protein sequence ID" value="MCG5078530.1"/>
    <property type="molecule type" value="Genomic_DNA"/>
</dbReference>
<evidence type="ECO:0000313" key="2">
    <source>
        <dbReference type="EMBL" id="MCG5078530.1"/>
    </source>
</evidence>
<gene>
    <name evidence="2" type="ORF">L5014_35270</name>
</gene>
<evidence type="ECO:0000256" key="1">
    <source>
        <dbReference type="SAM" id="Phobius"/>
    </source>
</evidence>
<feature type="transmembrane region" description="Helical" evidence="1">
    <location>
        <begin position="6"/>
        <end position="27"/>
    </location>
</feature>
<dbReference type="Proteomes" id="UP001139308">
    <property type="component" value="Unassembled WGS sequence"/>
</dbReference>
<reference evidence="2" key="1">
    <citation type="submission" date="2022-01" db="EMBL/GenBank/DDBJ databases">
        <title>Genome sequence and assembly of Parabukholderia sp. RG36.</title>
        <authorList>
            <person name="Chhetri G."/>
        </authorList>
    </citation>
    <scope>NUCLEOTIDE SEQUENCE</scope>
    <source>
        <strain evidence="2">RG36</strain>
    </source>
</reference>
<comment type="caution">
    <text evidence="2">The sequence shown here is derived from an EMBL/GenBank/DDBJ whole genome shotgun (WGS) entry which is preliminary data.</text>
</comment>
<sequence length="51" mass="5555">MFNERPVLNVMVGVFAAIGLIAVLSVVGMTAMHVNMMHGLHSCSEAMHFRP</sequence>
<name>A0A9X2A194_9BURK</name>
<dbReference type="AlphaFoldDB" id="A0A9X2A194"/>
<organism evidence="2 3">
    <name type="scientific">Paraburkholderia tagetis</name>
    <dbReference type="NCBI Taxonomy" id="2913261"/>
    <lineage>
        <taxon>Bacteria</taxon>
        <taxon>Pseudomonadati</taxon>
        <taxon>Pseudomonadota</taxon>
        <taxon>Betaproteobacteria</taxon>
        <taxon>Burkholderiales</taxon>
        <taxon>Burkholderiaceae</taxon>
        <taxon>Paraburkholderia</taxon>
    </lineage>
</organism>
<protein>
    <submittedName>
        <fullName evidence="2">Uncharacterized protein</fullName>
    </submittedName>
</protein>
<keyword evidence="1" id="KW-0812">Transmembrane</keyword>
<proteinExistence type="predicted"/>
<accession>A0A9X2A194</accession>
<keyword evidence="1" id="KW-1133">Transmembrane helix</keyword>
<keyword evidence="1" id="KW-0472">Membrane</keyword>